<evidence type="ECO:0000256" key="2">
    <source>
        <dbReference type="SAM" id="MobiDB-lite"/>
    </source>
</evidence>
<dbReference type="EMBL" id="HBUF01118223">
    <property type="protein sequence ID" value="CAG6641593.1"/>
    <property type="molecule type" value="Transcribed_RNA"/>
</dbReference>
<proteinExistence type="inferred from homology"/>
<evidence type="ECO:0000313" key="3">
    <source>
        <dbReference type="EMBL" id="CAG6641593.1"/>
    </source>
</evidence>
<organism evidence="3">
    <name type="scientific">Cacopsylla melanoneura</name>
    <dbReference type="NCBI Taxonomy" id="428564"/>
    <lineage>
        <taxon>Eukaryota</taxon>
        <taxon>Metazoa</taxon>
        <taxon>Ecdysozoa</taxon>
        <taxon>Arthropoda</taxon>
        <taxon>Hexapoda</taxon>
        <taxon>Insecta</taxon>
        <taxon>Pterygota</taxon>
        <taxon>Neoptera</taxon>
        <taxon>Paraneoptera</taxon>
        <taxon>Hemiptera</taxon>
        <taxon>Sternorrhyncha</taxon>
        <taxon>Psylloidea</taxon>
        <taxon>Psyllidae</taxon>
        <taxon>Psyllinae</taxon>
        <taxon>Cacopsylla</taxon>
    </lineage>
</organism>
<dbReference type="Pfam" id="PF05794">
    <property type="entry name" value="Tcp11"/>
    <property type="match status" value="1"/>
</dbReference>
<reference evidence="3" key="1">
    <citation type="submission" date="2021-05" db="EMBL/GenBank/DDBJ databases">
        <authorList>
            <person name="Alioto T."/>
            <person name="Alioto T."/>
            <person name="Gomez Garrido J."/>
        </authorList>
    </citation>
    <scope>NUCLEOTIDE SEQUENCE</scope>
</reference>
<evidence type="ECO:0000256" key="1">
    <source>
        <dbReference type="ARBA" id="ARBA00010954"/>
    </source>
</evidence>
<dbReference type="InterPro" id="IPR008862">
    <property type="entry name" value="Tcp11"/>
</dbReference>
<dbReference type="PANTHER" id="PTHR12832:SF11">
    <property type="entry name" value="LD23868P"/>
    <property type="match status" value="1"/>
</dbReference>
<comment type="similarity">
    <text evidence="1">Belongs to the TCP11 family.</text>
</comment>
<feature type="compositionally biased region" description="Polar residues" evidence="2">
    <location>
        <begin position="13"/>
        <end position="31"/>
    </location>
</feature>
<name>A0A8D8VZK8_9HEMI</name>
<dbReference type="PANTHER" id="PTHR12832">
    <property type="entry name" value="TESTIS-SPECIFIC PROTEIN PBS13 T-COMPLEX 11"/>
    <property type="match status" value="1"/>
</dbReference>
<dbReference type="AlphaFoldDB" id="A0A8D8VZK8"/>
<protein>
    <submittedName>
        <fullName evidence="3">T-complex protein 11-like protein 1</fullName>
    </submittedName>
</protein>
<feature type="region of interest" description="Disordered" evidence="2">
    <location>
        <begin position="1"/>
        <end position="52"/>
    </location>
</feature>
<sequence length="149" mass="17173">MDNHENDEFPLSNPDTPNQRSRQISESSTSEDQNKRRRTISSSLIPGVTDASPPKFVSLEEIMRAAKDMSNMALCHEIAVDKDFKIEKLELPENSLEKKVRDTMHQVFWDILKEQLSEDPPVYDHALVLLAEIKEVSTRSRLHTLRLVF</sequence>
<accession>A0A8D8VZK8</accession>
<dbReference type="GO" id="GO:0007165">
    <property type="term" value="P:signal transduction"/>
    <property type="evidence" value="ECO:0007669"/>
    <property type="project" value="TreeGrafter"/>
</dbReference>